<evidence type="ECO:0000256" key="1">
    <source>
        <dbReference type="SAM" id="MobiDB-lite"/>
    </source>
</evidence>
<feature type="domain" description="Protein kinase" evidence="2">
    <location>
        <begin position="1"/>
        <end position="110"/>
    </location>
</feature>
<sequence>ALQFMSENQYVHRDVSSGNILIVDGKGKLADLEYAKAMNTGGSEGVRTVRLNVFHRLTTYHFYREPLPLWQLKLQAMGTPSFRSHRPTERSPEMPSTHKNHHFSITQSMT</sequence>
<proteinExistence type="predicted"/>
<dbReference type="GO" id="GO:0004672">
    <property type="term" value="F:protein kinase activity"/>
    <property type="evidence" value="ECO:0007669"/>
    <property type="project" value="InterPro"/>
</dbReference>
<accession>A0A0C3C5K9</accession>
<protein>
    <recommendedName>
        <fullName evidence="2">Protein kinase domain-containing protein</fullName>
    </recommendedName>
</protein>
<feature type="non-terminal residue" evidence="3">
    <location>
        <position position="1"/>
    </location>
</feature>
<dbReference type="Pfam" id="PF17667">
    <property type="entry name" value="Pkinase_fungal"/>
    <property type="match status" value="1"/>
</dbReference>
<evidence type="ECO:0000259" key="2">
    <source>
        <dbReference type="PROSITE" id="PS50011"/>
    </source>
</evidence>
<name>A0A0C3C5K9_HEBCY</name>
<reference evidence="3 4" key="1">
    <citation type="submission" date="2014-04" db="EMBL/GenBank/DDBJ databases">
        <authorList>
            <consortium name="DOE Joint Genome Institute"/>
            <person name="Kuo A."/>
            <person name="Gay G."/>
            <person name="Dore J."/>
            <person name="Kohler A."/>
            <person name="Nagy L.G."/>
            <person name="Floudas D."/>
            <person name="Copeland A."/>
            <person name="Barry K.W."/>
            <person name="Cichocki N."/>
            <person name="Veneault-Fourrey C."/>
            <person name="LaButti K."/>
            <person name="Lindquist E.A."/>
            <person name="Lipzen A."/>
            <person name="Lundell T."/>
            <person name="Morin E."/>
            <person name="Murat C."/>
            <person name="Sun H."/>
            <person name="Tunlid A."/>
            <person name="Henrissat B."/>
            <person name="Grigoriev I.V."/>
            <person name="Hibbett D.S."/>
            <person name="Martin F."/>
            <person name="Nordberg H.P."/>
            <person name="Cantor M.N."/>
            <person name="Hua S.X."/>
        </authorList>
    </citation>
    <scope>NUCLEOTIDE SEQUENCE [LARGE SCALE GENOMIC DNA]</scope>
    <source>
        <strain evidence="4">h7</strain>
    </source>
</reference>
<dbReference type="PROSITE" id="PS00109">
    <property type="entry name" value="PROTEIN_KINASE_TYR"/>
    <property type="match status" value="1"/>
</dbReference>
<dbReference type="GO" id="GO:0005524">
    <property type="term" value="F:ATP binding"/>
    <property type="evidence" value="ECO:0007669"/>
    <property type="project" value="InterPro"/>
</dbReference>
<dbReference type="Gene3D" id="1.10.510.10">
    <property type="entry name" value="Transferase(Phosphotransferase) domain 1"/>
    <property type="match status" value="1"/>
</dbReference>
<dbReference type="SUPFAM" id="SSF56112">
    <property type="entry name" value="Protein kinase-like (PK-like)"/>
    <property type="match status" value="1"/>
</dbReference>
<dbReference type="PROSITE" id="PS50011">
    <property type="entry name" value="PROTEIN_KINASE_DOM"/>
    <property type="match status" value="1"/>
</dbReference>
<dbReference type="Proteomes" id="UP000053424">
    <property type="component" value="Unassembled WGS sequence"/>
</dbReference>
<organism evidence="3 4">
    <name type="scientific">Hebeloma cylindrosporum</name>
    <dbReference type="NCBI Taxonomy" id="76867"/>
    <lineage>
        <taxon>Eukaryota</taxon>
        <taxon>Fungi</taxon>
        <taxon>Dikarya</taxon>
        <taxon>Basidiomycota</taxon>
        <taxon>Agaricomycotina</taxon>
        <taxon>Agaricomycetes</taxon>
        <taxon>Agaricomycetidae</taxon>
        <taxon>Agaricales</taxon>
        <taxon>Agaricineae</taxon>
        <taxon>Hymenogastraceae</taxon>
        <taxon>Hebeloma</taxon>
    </lineage>
</organism>
<dbReference type="OrthoDB" id="3271139at2759"/>
<evidence type="ECO:0000313" key="4">
    <source>
        <dbReference type="Proteomes" id="UP000053424"/>
    </source>
</evidence>
<dbReference type="HOGENOM" id="CLU_2176994_0_0_1"/>
<dbReference type="InterPro" id="IPR011009">
    <property type="entry name" value="Kinase-like_dom_sf"/>
</dbReference>
<dbReference type="InterPro" id="IPR008266">
    <property type="entry name" value="Tyr_kinase_AS"/>
</dbReference>
<dbReference type="AlphaFoldDB" id="A0A0C3C5K9"/>
<dbReference type="InterPro" id="IPR040976">
    <property type="entry name" value="Pkinase_fungal"/>
</dbReference>
<reference evidence="4" key="2">
    <citation type="submission" date="2015-01" db="EMBL/GenBank/DDBJ databases">
        <title>Evolutionary Origins and Diversification of the Mycorrhizal Mutualists.</title>
        <authorList>
            <consortium name="DOE Joint Genome Institute"/>
            <consortium name="Mycorrhizal Genomics Consortium"/>
            <person name="Kohler A."/>
            <person name="Kuo A."/>
            <person name="Nagy L.G."/>
            <person name="Floudas D."/>
            <person name="Copeland A."/>
            <person name="Barry K.W."/>
            <person name="Cichocki N."/>
            <person name="Veneault-Fourrey C."/>
            <person name="LaButti K."/>
            <person name="Lindquist E.A."/>
            <person name="Lipzen A."/>
            <person name="Lundell T."/>
            <person name="Morin E."/>
            <person name="Murat C."/>
            <person name="Riley R."/>
            <person name="Ohm R."/>
            <person name="Sun H."/>
            <person name="Tunlid A."/>
            <person name="Henrissat B."/>
            <person name="Grigoriev I.V."/>
            <person name="Hibbett D.S."/>
            <person name="Martin F."/>
        </authorList>
    </citation>
    <scope>NUCLEOTIDE SEQUENCE [LARGE SCALE GENOMIC DNA]</scope>
    <source>
        <strain evidence="4">h7</strain>
    </source>
</reference>
<gene>
    <name evidence="3" type="ORF">M413DRAFT_68089</name>
</gene>
<feature type="region of interest" description="Disordered" evidence="1">
    <location>
        <begin position="81"/>
        <end position="110"/>
    </location>
</feature>
<dbReference type="InterPro" id="IPR000719">
    <property type="entry name" value="Prot_kinase_dom"/>
</dbReference>
<evidence type="ECO:0000313" key="3">
    <source>
        <dbReference type="EMBL" id="KIM44115.1"/>
    </source>
</evidence>
<keyword evidence="4" id="KW-1185">Reference proteome</keyword>
<dbReference type="EMBL" id="KN831774">
    <property type="protein sequence ID" value="KIM44115.1"/>
    <property type="molecule type" value="Genomic_DNA"/>
</dbReference>